<dbReference type="Pfam" id="PF01855">
    <property type="entry name" value="POR_N"/>
    <property type="match status" value="1"/>
</dbReference>
<dbReference type="SUPFAM" id="SSF52518">
    <property type="entry name" value="Thiamin diphosphate-binding fold (THDP-binding)"/>
    <property type="match status" value="1"/>
</dbReference>
<keyword evidence="1" id="KW-0560">Oxidoreductase</keyword>
<evidence type="ECO:0000313" key="5">
    <source>
        <dbReference type="Proteomes" id="UP000696931"/>
    </source>
</evidence>
<dbReference type="Pfam" id="PF01558">
    <property type="entry name" value="POR"/>
    <property type="match status" value="1"/>
</dbReference>
<dbReference type="SUPFAM" id="SSF53323">
    <property type="entry name" value="Pyruvate-ferredoxin oxidoreductase, PFOR, domain III"/>
    <property type="match status" value="1"/>
</dbReference>
<sequence length="587" mass="64131">METRTESMPASVATATPLRSLVIAIAGSGGDGVALIGDLLLKMAAHQGLYGMLVQSYGPQIRGGESAVVLRIGDREICYEGEDTDVLVCFRAADLKRFRGSLHLHDDSLLILEEKDTGALPEWLGTTNQPVYRHPFATWDGDVEVAGEPKNMMALALLCRALGWPEELARQAMAERFSHKPALVDRNMPTFRKAYDAPNVPQLLQLKGHGVPLVVETGNEAVARGAMSAGLEFFAGYPITPSSEVMETLIDELPAAGGRIIQAEDEISALGMVVGASFGGVPSMTATSGPGLSLMTEMMGLSSMAEIPTVIVDCQRAGPATGMPSRTEQSDLYHAIYGGHGDFPRAVLGVFDVVHARDVMFRAFELAENYQLPVLVLSDAYVAQRRQIRDGVTDRRDKPRRWRWTPEDGPARFAITGDQPVNAFRVPGTPGGTYLAAGIEHTEDGNPSADPGVHQRMSEKRFKKLEAIAADTRTWVRTMGDPAAAKGIIAWGSSYGMLREWIESHPEYRVFMPEILHPFPIEAFTEWRKGLLETTTVELSYQGQFHRYLSSLTDMNGVRSFARSGGLPMSMRELGEMLGVPATRKER</sequence>
<feature type="domain" description="Pyruvate flavodoxin/ferredoxin oxidoreductase pyrimidine binding" evidence="3">
    <location>
        <begin position="225"/>
        <end position="455"/>
    </location>
</feature>
<dbReference type="Gene3D" id="3.40.50.920">
    <property type="match status" value="1"/>
</dbReference>
<dbReference type="GO" id="GO:0016903">
    <property type="term" value="F:oxidoreductase activity, acting on the aldehyde or oxo group of donors"/>
    <property type="evidence" value="ECO:0007669"/>
    <property type="project" value="InterPro"/>
</dbReference>
<dbReference type="Gene3D" id="3.40.50.970">
    <property type="match status" value="1"/>
</dbReference>
<protein>
    <submittedName>
        <fullName evidence="4">2-oxoacid:acceptor oxidoreductase family protein</fullName>
    </submittedName>
</protein>
<evidence type="ECO:0000259" key="3">
    <source>
        <dbReference type="Pfam" id="PF01855"/>
    </source>
</evidence>
<gene>
    <name evidence="4" type="ORF">HZA61_01340</name>
</gene>
<dbReference type="PANTHER" id="PTHR32154">
    <property type="entry name" value="PYRUVATE-FLAVODOXIN OXIDOREDUCTASE-RELATED"/>
    <property type="match status" value="1"/>
</dbReference>
<dbReference type="AlphaFoldDB" id="A0A933SBD6"/>
<dbReference type="PANTHER" id="PTHR32154:SF20">
    <property type="entry name" value="2-OXOGLUTARATE OXIDOREDUCTASE SUBUNIT KORA"/>
    <property type="match status" value="1"/>
</dbReference>
<dbReference type="InterPro" id="IPR050722">
    <property type="entry name" value="Pyruvate:ferred/Flavod_OxRd"/>
</dbReference>
<dbReference type="CDD" id="cd07034">
    <property type="entry name" value="TPP_PYR_PFOR_IOR-alpha_like"/>
    <property type="match status" value="1"/>
</dbReference>
<proteinExistence type="predicted"/>
<feature type="domain" description="Pyruvate/ketoisovalerate oxidoreductase catalytic" evidence="2">
    <location>
        <begin position="29"/>
        <end position="196"/>
    </location>
</feature>
<evidence type="ECO:0000256" key="1">
    <source>
        <dbReference type="ARBA" id="ARBA00023002"/>
    </source>
</evidence>
<dbReference type="EMBL" id="JACRIW010000012">
    <property type="protein sequence ID" value="MBI5168110.1"/>
    <property type="molecule type" value="Genomic_DNA"/>
</dbReference>
<dbReference type="InterPro" id="IPR009014">
    <property type="entry name" value="Transketo_C/PFOR_II"/>
</dbReference>
<dbReference type="Gene3D" id="3.40.920.10">
    <property type="entry name" value="Pyruvate-ferredoxin oxidoreductase, PFOR, domain III"/>
    <property type="match status" value="1"/>
</dbReference>
<dbReference type="InterPro" id="IPR029061">
    <property type="entry name" value="THDP-binding"/>
</dbReference>
<reference evidence="4" key="1">
    <citation type="submission" date="2020-07" db="EMBL/GenBank/DDBJ databases">
        <title>Huge and variable diversity of episymbiotic CPR bacteria and DPANN archaea in groundwater ecosystems.</title>
        <authorList>
            <person name="He C.Y."/>
            <person name="Keren R."/>
            <person name="Whittaker M."/>
            <person name="Farag I.F."/>
            <person name="Doudna J."/>
            <person name="Cate J.H.D."/>
            <person name="Banfield J.F."/>
        </authorList>
    </citation>
    <scope>NUCLEOTIDE SEQUENCE</scope>
    <source>
        <strain evidence="4">NC_groundwater_1813_Pr3_B-0.1um_71_17</strain>
    </source>
</reference>
<organism evidence="4 5">
    <name type="scientific">Eiseniibacteriota bacterium</name>
    <dbReference type="NCBI Taxonomy" id="2212470"/>
    <lineage>
        <taxon>Bacteria</taxon>
        <taxon>Candidatus Eiseniibacteriota</taxon>
    </lineage>
</organism>
<evidence type="ECO:0000313" key="4">
    <source>
        <dbReference type="EMBL" id="MBI5168110.1"/>
    </source>
</evidence>
<dbReference type="GO" id="GO:0006979">
    <property type="term" value="P:response to oxidative stress"/>
    <property type="evidence" value="ECO:0007669"/>
    <property type="project" value="TreeGrafter"/>
</dbReference>
<dbReference type="InterPro" id="IPR019752">
    <property type="entry name" value="Pyrv/ketoisovalerate_OxRed_cat"/>
</dbReference>
<evidence type="ECO:0000259" key="2">
    <source>
        <dbReference type="Pfam" id="PF01558"/>
    </source>
</evidence>
<dbReference type="Proteomes" id="UP000696931">
    <property type="component" value="Unassembled WGS sequence"/>
</dbReference>
<name>A0A933SBD6_UNCEI</name>
<accession>A0A933SBD6</accession>
<dbReference type="InterPro" id="IPR002869">
    <property type="entry name" value="Pyrv_flavodox_OxRed_cen"/>
</dbReference>
<dbReference type="FunFam" id="3.40.50.970:FF:000022">
    <property type="entry name" value="2-oxoglutarate ferredoxin oxidoreductase alpha subunit"/>
    <property type="match status" value="1"/>
</dbReference>
<comment type="caution">
    <text evidence="4">The sequence shown here is derived from an EMBL/GenBank/DDBJ whole genome shotgun (WGS) entry which is preliminary data.</text>
</comment>
<dbReference type="InterPro" id="IPR002880">
    <property type="entry name" value="Pyrv_Fd/Flavodoxin_OxRdtase_N"/>
</dbReference>